<gene>
    <name evidence="1" type="ORF">HDA44_004998</name>
</gene>
<reference evidence="1 2" key="1">
    <citation type="submission" date="2020-08" db="EMBL/GenBank/DDBJ databases">
        <title>Sequencing the genomes of 1000 actinobacteria strains.</title>
        <authorList>
            <person name="Klenk H.-P."/>
        </authorList>
    </citation>
    <scope>NUCLEOTIDE SEQUENCE [LARGE SCALE GENOMIC DNA]</scope>
    <source>
        <strain evidence="1 2">DSM 17294</strain>
    </source>
</reference>
<sequence>MTAPATEQPLRRVCVWLGEHKIIDHVSELSKAEWFEHAIQRRYPSLRVTNEPTEGEQ</sequence>
<evidence type="ECO:0000313" key="1">
    <source>
        <dbReference type="EMBL" id="MBB5981657.1"/>
    </source>
</evidence>
<dbReference type="EMBL" id="JACHNF010000001">
    <property type="protein sequence ID" value="MBB5981657.1"/>
    <property type="molecule type" value="Genomic_DNA"/>
</dbReference>
<evidence type="ECO:0000313" key="2">
    <source>
        <dbReference type="Proteomes" id="UP000558997"/>
    </source>
</evidence>
<name>A0A841DZQ7_9ACTN</name>
<dbReference type="Proteomes" id="UP000558997">
    <property type="component" value="Unassembled WGS sequence"/>
</dbReference>
<accession>A0A841DZQ7</accession>
<protein>
    <submittedName>
        <fullName evidence="1">Uncharacterized protein</fullName>
    </submittedName>
</protein>
<dbReference type="RefSeq" id="WP_184838324.1">
    <property type="nucleotide sequence ID" value="NZ_BAAAVN010000024.1"/>
</dbReference>
<comment type="caution">
    <text evidence="1">The sequence shown here is derived from an EMBL/GenBank/DDBJ whole genome shotgun (WGS) entry which is preliminary data.</text>
</comment>
<dbReference type="AlphaFoldDB" id="A0A841DZQ7"/>
<keyword evidence="2" id="KW-1185">Reference proteome</keyword>
<proteinExistence type="predicted"/>
<organism evidence="1 2">
    <name type="scientific">Kribbella solani</name>
    <dbReference type="NCBI Taxonomy" id="236067"/>
    <lineage>
        <taxon>Bacteria</taxon>
        <taxon>Bacillati</taxon>
        <taxon>Actinomycetota</taxon>
        <taxon>Actinomycetes</taxon>
        <taxon>Propionibacteriales</taxon>
        <taxon>Kribbellaceae</taxon>
        <taxon>Kribbella</taxon>
    </lineage>
</organism>